<evidence type="ECO:0000313" key="2">
    <source>
        <dbReference type="Proteomes" id="UP001055879"/>
    </source>
</evidence>
<name>A0ACB9BA55_ARCLA</name>
<proteinExistence type="predicted"/>
<gene>
    <name evidence="1" type="ORF">L6452_19714</name>
</gene>
<accession>A0ACB9BA55</accession>
<dbReference type="Proteomes" id="UP001055879">
    <property type="component" value="Linkage Group LG06"/>
</dbReference>
<evidence type="ECO:0000313" key="1">
    <source>
        <dbReference type="EMBL" id="KAI3718830.1"/>
    </source>
</evidence>
<reference evidence="1 2" key="2">
    <citation type="journal article" date="2022" name="Mol. Ecol. Resour.">
        <title>The genomes of chicory, endive, great burdock and yacon provide insights into Asteraceae paleo-polyploidization history and plant inulin production.</title>
        <authorList>
            <person name="Fan W."/>
            <person name="Wang S."/>
            <person name="Wang H."/>
            <person name="Wang A."/>
            <person name="Jiang F."/>
            <person name="Liu H."/>
            <person name="Zhao H."/>
            <person name="Xu D."/>
            <person name="Zhang Y."/>
        </authorList>
    </citation>
    <scope>NUCLEOTIDE SEQUENCE [LARGE SCALE GENOMIC DNA]</scope>
    <source>
        <strain evidence="2">cv. Niubang</strain>
    </source>
</reference>
<sequence length="208" mass="24086">MEVDGDESQQQAVQARHIKKRALKNKALSVSFSEKGLSDFVTGFHKRKKKRRKEAQNLQQEALRRKRIELRKKRKLEREYVLYGGAPPDRDAESNENDEVKDAEGKEEEEEEEEEEEHLTSVSGTKVYDTGSVKVMVTTSEISREDDTLNGNPRAAEIPKLTPGSEKKQNLPVIKKKPFKKVEKRRSRPKTQTKRDKRKGKNKSETRR</sequence>
<reference evidence="2" key="1">
    <citation type="journal article" date="2022" name="Mol. Ecol. Resour.">
        <title>The genomes of chicory, endive, great burdock and yacon provide insights into Asteraceae palaeo-polyploidization history and plant inulin production.</title>
        <authorList>
            <person name="Fan W."/>
            <person name="Wang S."/>
            <person name="Wang H."/>
            <person name="Wang A."/>
            <person name="Jiang F."/>
            <person name="Liu H."/>
            <person name="Zhao H."/>
            <person name="Xu D."/>
            <person name="Zhang Y."/>
        </authorList>
    </citation>
    <scope>NUCLEOTIDE SEQUENCE [LARGE SCALE GENOMIC DNA]</scope>
    <source>
        <strain evidence="2">cv. Niubang</strain>
    </source>
</reference>
<dbReference type="EMBL" id="CM042052">
    <property type="protein sequence ID" value="KAI3718830.1"/>
    <property type="molecule type" value="Genomic_DNA"/>
</dbReference>
<organism evidence="1 2">
    <name type="scientific">Arctium lappa</name>
    <name type="common">Greater burdock</name>
    <name type="synonym">Lappa major</name>
    <dbReference type="NCBI Taxonomy" id="4217"/>
    <lineage>
        <taxon>Eukaryota</taxon>
        <taxon>Viridiplantae</taxon>
        <taxon>Streptophyta</taxon>
        <taxon>Embryophyta</taxon>
        <taxon>Tracheophyta</taxon>
        <taxon>Spermatophyta</taxon>
        <taxon>Magnoliopsida</taxon>
        <taxon>eudicotyledons</taxon>
        <taxon>Gunneridae</taxon>
        <taxon>Pentapetalae</taxon>
        <taxon>asterids</taxon>
        <taxon>campanulids</taxon>
        <taxon>Asterales</taxon>
        <taxon>Asteraceae</taxon>
        <taxon>Carduoideae</taxon>
        <taxon>Cardueae</taxon>
        <taxon>Arctiinae</taxon>
        <taxon>Arctium</taxon>
    </lineage>
</organism>
<keyword evidence="2" id="KW-1185">Reference proteome</keyword>
<comment type="caution">
    <text evidence="1">The sequence shown here is derived from an EMBL/GenBank/DDBJ whole genome shotgun (WGS) entry which is preliminary data.</text>
</comment>
<protein>
    <submittedName>
        <fullName evidence="1">Uncharacterized protein</fullName>
    </submittedName>
</protein>